<reference evidence="1 2" key="1">
    <citation type="journal article" date="2016" name="Front. Microbiol.">
        <title>Single-Cell (Meta-)Genomics of a Dimorphic Candidatus Thiomargarita nelsonii Reveals Genomic Plasticity.</title>
        <authorList>
            <person name="Flood B.E."/>
            <person name="Fliss P."/>
            <person name="Jones D.S."/>
            <person name="Dick G.J."/>
            <person name="Jain S."/>
            <person name="Kaster A.K."/>
            <person name="Winkel M."/>
            <person name="Mussmann M."/>
            <person name="Bailey J."/>
        </authorList>
    </citation>
    <scope>NUCLEOTIDE SEQUENCE [LARGE SCALE GENOMIC DNA]</scope>
    <source>
        <strain evidence="1">Hydrate Ridge</strain>
    </source>
</reference>
<dbReference type="InterPro" id="IPR010732">
    <property type="entry name" value="T6SS_TssG-like"/>
</dbReference>
<evidence type="ECO:0000313" key="1">
    <source>
        <dbReference type="EMBL" id="KHD05226.1"/>
    </source>
</evidence>
<dbReference type="Pfam" id="PF06996">
    <property type="entry name" value="T6SS_TssG"/>
    <property type="match status" value="1"/>
</dbReference>
<keyword evidence="2" id="KW-1185">Reference proteome</keyword>
<dbReference type="AlphaFoldDB" id="A0A0A6PH04"/>
<sequence length="325" mass="37340">MASETRTTTSDLIENSRFYSFFQLVYLLESNHPNAVPVGYQGPVEGEILRFRPAAHLAFPAADIASLESSDNQYLLSLNFMGLYGTTSPLPAFYTEAIIAADLDENQRRDFLDIFHHRLFSLFYRIWRKYRYYIEYKKGAVDAFSQRMFSLMGLGDPQLRQVGNIQWDRLLYYVGLLSMRSRSAVVLEKVISHYFSNLPVAIEQCVPRWVAIEKWQQNRMGLGNCSLGQDFSVGDRVLDRAGKFNIRLGPLNFNRFCDFMPTGKYYKTLRDLVKFLLIDPLDFDVVLILKKAEVPKMRLSADTQLGWSGWMGEVSEDGVVVLVGR</sequence>
<evidence type="ECO:0008006" key="3">
    <source>
        <dbReference type="Google" id="ProtNLM"/>
    </source>
</evidence>
<protein>
    <recommendedName>
        <fullName evidence="3">Type VI secretion protein</fullName>
    </recommendedName>
</protein>
<comment type="caution">
    <text evidence="1">The sequence shown here is derived from an EMBL/GenBank/DDBJ whole genome shotgun (WGS) entry which is preliminary data.</text>
</comment>
<organism evidence="1 2">
    <name type="scientific">Candidatus Thiomargarita nelsonii</name>
    <dbReference type="NCBI Taxonomy" id="1003181"/>
    <lineage>
        <taxon>Bacteria</taxon>
        <taxon>Pseudomonadati</taxon>
        <taxon>Pseudomonadota</taxon>
        <taxon>Gammaproteobacteria</taxon>
        <taxon>Thiotrichales</taxon>
        <taxon>Thiotrichaceae</taxon>
        <taxon>Thiomargarita</taxon>
    </lineage>
</organism>
<dbReference type="Proteomes" id="UP000030428">
    <property type="component" value="Unassembled WGS sequence"/>
</dbReference>
<dbReference type="EMBL" id="JSZA02000143">
    <property type="protein sequence ID" value="KHD05226.1"/>
    <property type="molecule type" value="Genomic_DNA"/>
</dbReference>
<dbReference type="PANTHER" id="PTHR35564">
    <property type="match status" value="1"/>
</dbReference>
<name>A0A0A6PH04_9GAMM</name>
<dbReference type="NCBIfam" id="TIGR03347">
    <property type="entry name" value="VI_chp_1"/>
    <property type="match status" value="1"/>
</dbReference>
<proteinExistence type="predicted"/>
<dbReference type="PANTHER" id="PTHR35564:SF3">
    <property type="entry name" value="TYPE VI SECRETION SYSTEM BASEPLATE SUBUNIT TSSG"/>
    <property type="match status" value="1"/>
</dbReference>
<gene>
    <name evidence="1" type="ORF">PN36_25695</name>
</gene>
<accession>A0A0A6PH04</accession>
<evidence type="ECO:0000313" key="2">
    <source>
        <dbReference type="Proteomes" id="UP000030428"/>
    </source>
</evidence>